<protein>
    <submittedName>
        <fullName evidence="1">Uncharacterized protein</fullName>
    </submittedName>
</protein>
<dbReference type="AlphaFoldDB" id="A0A2H3DJ46"/>
<keyword evidence="2" id="KW-1185">Reference proteome</keyword>
<dbReference type="OrthoDB" id="2941115at2759"/>
<name>A0A2H3DJ46_ARMGA</name>
<gene>
    <name evidence="1" type="ORF">ARMGADRAFT_1085496</name>
</gene>
<reference evidence="2" key="1">
    <citation type="journal article" date="2017" name="Nat. Ecol. Evol.">
        <title>Genome expansion and lineage-specific genetic innovations in the forest pathogenic fungi Armillaria.</title>
        <authorList>
            <person name="Sipos G."/>
            <person name="Prasanna A.N."/>
            <person name="Walter M.C."/>
            <person name="O'Connor E."/>
            <person name="Balint B."/>
            <person name="Krizsan K."/>
            <person name="Kiss B."/>
            <person name="Hess J."/>
            <person name="Varga T."/>
            <person name="Slot J."/>
            <person name="Riley R."/>
            <person name="Boka B."/>
            <person name="Rigling D."/>
            <person name="Barry K."/>
            <person name="Lee J."/>
            <person name="Mihaltcheva S."/>
            <person name="LaButti K."/>
            <person name="Lipzen A."/>
            <person name="Waldron R."/>
            <person name="Moloney N.M."/>
            <person name="Sperisen C."/>
            <person name="Kredics L."/>
            <person name="Vagvoelgyi C."/>
            <person name="Patrignani A."/>
            <person name="Fitzpatrick D."/>
            <person name="Nagy I."/>
            <person name="Doyle S."/>
            <person name="Anderson J.B."/>
            <person name="Grigoriev I.V."/>
            <person name="Gueldener U."/>
            <person name="Muensterkoetter M."/>
            <person name="Nagy L.G."/>
        </authorList>
    </citation>
    <scope>NUCLEOTIDE SEQUENCE [LARGE SCALE GENOMIC DNA]</scope>
    <source>
        <strain evidence="2">Ar21-2</strain>
    </source>
</reference>
<sequence>MSSASIPPRGQCIQHTDNIHEDCQCSWFVSTLLDQYICDYVSMIVNHYPATQCAAYVQKTPLTQRCTCGTWLSDHVAIDNLYCSEEPWNVLDHAPDNDGLFSNSTGFSNNAINGAYAPTSISFSSADSNTADADLTPVPISSLFVSPYAFSHSGDATLPSASSAPSTTQWDTSYYSSDGYFVQYPDYLINSSYARLPDGGATDHESFEYQHYSPNAMHGAPNAWSGQYD</sequence>
<organism evidence="1 2">
    <name type="scientific">Armillaria gallica</name>
    <name type="common">Bulbous honey fungus</name>
    <name type="synonym">Armillaria bulbosa</name>
    <dbReference type="NCBI Taxonomy" id="47427"/>
    <lineage>
        <taxon>Eukaryota</taxon>
        <taxon>Fungi</taxon>
        <taxon>Dikarya</taxon>
        <taxon>Basidiomycota</taxon>
        <taxon>Agaricomycotina</taxon>
        <taxon>Agaricomycetes</taxon>
        <taxon>Agaricomycetidae</taxon>
        <taxon>Agaricales</taxon>
        <taxon>Marasmiineae</taxon>
        <taxon>Physalacriaceae</taxon>
        <taxon>Armillaria</taxon>
    </lineage>
</organism>
<evidence type="ECO:0000313" key="2">
    <source>
        <dbReference type="Proteomes" id="UP000217790"/>
    </source>
</evidence>
<dbReference type="Proteomes" id="UP000217790">
    <property type="component" value="Unassembled WGS sequence"/>
</dbReference>
<accession>A0A2H3DJ46</accession>
<dbReference type="InParanoid" id="A0A2H3DJ46"/>
<dbReference type="EMBL" id="KZ293678">
    <property type="protein sequence ID" value="PBK87476.1"/>
    <property type="molecule type" value="Genomic_DNA"/>
</dbReference>
<evidence type="ECO:0000313" key="1">
    <source>
        <dbReference type="EMBL" id="PBK87476.1"/>
    </source>
</evidence>
<proteinExistence type="predicted"/>